<dbReference type="EMBL" id="MLAK01001348">
    <property type="protein sequence ID" value="OHS94092.1"/>
    <property type="molecule type" value="Genomic_DNA"/>
</dbReference>
<comment type="caution">
    <text evidence="2">The sequence shown here is derived from an EMBL/GenBank/DDBJ whole genome shotgun (WGS) entry which is preliminary data.</text>
</comment>
<dbReference type="AlphaFoldDB" id="A0A1J4JA11"/>
<gene>
    <name evidence="2" type="ORF">TRFO_11351</name>
</gene>
<evidence type="ECO:0000256" key="1">
    <source>
        <dbReference type="SAM" id="MobiDB-lite"/>
    </source>
</evidence>
<dbReference type="VEuPathDB" id="TrichDB:TRFO_11351"/>
<evidence type="ECO:0000313" key="3">
    <source>
        <dbReference type="Proteomes" id="UP000179807"/>
    </source>
</evidence>
<name>A0A1J4JA11_9EUKA</name>
<protein>
    <submittedName>
        <fullName evidence="2">Uncharacterized protein</fullName>
    </submittedName>
</protein>
<dbReference type="RefSeq" id="XP_068347229.1">
    <property type="nucleotide sequence ID" value="XM_068495992.1"/>
</dbReference>
<accession>A0A1J4JA11</accession>
<organism evidence="2 3">
    <name type="scientific">Tritrichomonas foetus</name>
    <dbReference type="NCBI Taxonomy" id="1144522"/>
    <lineage>
        <taxon>Eukaryota</taxon>
        <taxon>Metamonada</taxon>
        <taxon>Parabasalia</taxon>
        <taxon>Tritrichomonadida</taxon>
        <taxon>Tritrichomonadidae</taxon>
        <taxon>Tritrichomonas</taxon>
    </lineage>
</organism>
<feature type="compositionally biased region" description="Basic residues" evidence="1">
    <location>
        <begin position="320"/>
        <end position="331"/>
    </location>
</feature>
<feature type="compositionally biased region" description="Polar residues" evidence="1">
    <location>
        <begin position="227"/>
        <end position="236"/>
    </location>
</feature>
<dbReference type="Proteomes" id="UP000179807">
    <property type="component" value="Unassembled WGS sequence"/>
</dbReference>
<keyword evidence="3" id="KW-1185">Reference proteome</keyword>
<evidence type="ECO:0000313" key="2">
    <source>
        <dbReference type="EMBL" id="OHS94092.1"/>
    </source>
</evidence>
<reference evidence="2" key="1">
    <citation type="submission" date="2016-10" db="EMBL/GenBank/DDBJ databases">
        <authorList>
            <person name="Benchimol M."/>
            <person name="Almeida L.G."/>
            <person name="Vasconcelos A.T."/>
            <person name="Perreira-Neves A."/>
            <person name="Rosa I.A."/>
            <person name="Tasca T."/>
            <person name="Bogo M.R."/>
            <person name="de Souza W."/>
        </authorList>
    </citation>
    <scope>NUCLEOTIDE SEQUENCE [LARGE SCALE GENOMIC DNA]</scope>
    <source>
        <strain evidence="2">K</strain>
    </source>
</reference>
<proteinExistence type="predicted"/>
<sequence length="331" mass="37740">MQSLRKIHKIYNFLRDFRCGNFNFNKNNRKSPPMPTYILDLVIRRVQVMPACPRLIRPVWLMVRSDGVTQAFTTAQAAPAETIQWDAPARLILNVPNIAEAYLQISLCTLNESYNQTQVVALSQVNLKALPAGSPKSISIPLMSCFNTLDTAAITTMTATISQLGPSPNEQRKSPFIVTPIQNPIQVDSANFDYSYNNQFNNSQMRPPNIQQYQQNNFQQRQAPMQPNNYDNQFHYNNSQNMPPQRQPPPQQNQGQQPTQPPVNPYRIGDNQAFDHPQQQQQKAKKVIYPPINPPETSILYKVDNLTNGPINQNQGPKVVRTKKSKKFWGH</sequence>
<dbReference type="GeneID" id="94830696"/>
<feature type="region of interest" description="Disordered" evidence="1">
    <location>
        <begin position="308"/>
        <end position="331"/>
    </location>
</feature>
<feature type="region of interest" description="Disordered" evidence="1">
    <location>
        <begin position="223"/>
        <end position="292"/>
    </location>
</feature>